<organism evidence="3 4">
    <name type="scientific">Caenorhabditis tropicalis</name>
    <dbReference type="NCBI Taxonomy" id="1561998"/>
    <lineage>
        <taxon>Eukaryota</taxon>
        <taxon>Metazoa</taxon>
        <taxon>Ecdysozoa</taxon>
        <taxon>Nematoda</taxon>
        <taxon>Chromadorea</taxon>
        <taxon>Rhabditida</taxon>
        <taxon>Rhabditina</taxon>
        <taxon>Rhabditomorpha</taxon>
        <taxon>Rhabditoidea</taxon>
        <taxon>Rhabditidae</taxon>
        <taxon>Peloderinae</taxon>
        <taxon>Caenorhabditis</taxon>
    </lineage>
</organism>
<feature type="transmembrane region" description="Helical" evidence="2">
    <location>
        <begin position="679"/>
        <end position="702"/>
    </location>
</feature>
<accession>A0A1I7TRQ3</accession>
<feature type="transmembrane region" description="Helical" evidence="2">
    <location>
        <begin position="165"/>
        <end position="191"/>
    </location>
</feature>
<reference evidence="4" key="1">
    <citation type="submission" date="2016-11" db="UniProtKB">
        <authorList>
            <consortium name="WormBaseParasite"/>
        </authorList>
    </citation>
    <scope>IDENTIFICATION</scope>
</reference>
<sequence length="752" mass="83311">MSDGKRNERKRTAMKSHDVELWVSHNQQQPQQNTNEREVRFEEGPRKPESSSSSEEEPLAESPVYLDGGYGWAVVFLSFLMHSIVDGSSFCTGLFYGDLRSEFKVDHAVAMRLASAFLSLPLLAAPFAGLFTDVYGCKNSILVGGLICTFFGFLSIFATEFNQMLWTLGVGCGIGMSLIYNAAVVIVTYYFDDNRGIATSLAVSGTGFGVFVYPFFLRIVKSSLELVASPIRATMIAYTFGYAVLVVIGAIIKDVEWKSNTIEFKQLQFLKLVEKVAEQEQFETPAANEGLRRANSLPNLSAPGHESGNQATSDDSKLDGPTRSKSVALLGKFTPRMPPIPEYSMLTDKLANLEHLDLELAHSPCTTIRAERHRVTSKISMSVDQINEMEDDDIKFSFLPSSSSSRDSEMSNDGDSSSSELSERKPEAPPKPTNSSAPNSARHRSSISTGIKNAAGGRVLASNTIPAKWTTNLTTMGKMTSAPMIYAHKKSKGWLHRLNLHNFAVFLEKLYENYKTVFKVRTFIYMNLSVFCLYATLDVPYVFFFDYAKENLSVSETFADWVYSAMGGATMVTTIAIGRVSDYVDKRKYFAISYAVSMCMAAFALFSAFEVSDGTQLILVAIWFGMFISANYVLQSIIIFKMFGDVEVFQSAYSMVGLVEGIASLVGPLLFGFIRDQTSFGFCFIISGVCLLLSGFFALLMYKEWWNEEDDEEESDSVEGALELTDLSSGKNSKQIAEANGFERESLLHESV</sequence>
<dbReference type="InterPro" id="IPR050327">
    <property type="entry name" value="Proton-linked_MCT"/>
</dbReference>
<dbReference type="WBParaSite" id="Csp11.Scaffold629.g11107.t1">
    <property type="protein sequence ID" value="Csp11.Scaffold629.g11107.t1"/>
    <property type="gene ID" value="Csp11.Scaffold629.g11107"/>
</dbReference>
<dbReference type="InterPro" id="IPR011701">
    <property type="entry name" value="MFS"/>
</dbReference>
<feature type="transmembrane region" description="Helical" evidence="2">
    <location>
        <begin position="109"/>
        <end position="128"/>
    </location>
</feature>
<evidence type="ECO:0000256" key="1">
    <source>
        <dbReference type="SAM" id="MobiDB-lite"/>
    </source>
</evidence>
<dbReference type="PANTHER" id="PTHR11360:SF297">
    <property type="entry name" value="MFS DOMAIN-CONTAINING PROTEIN"/>
    <property type="match status" value="1"/>
</dbReference>
<proteinExistence type="predicted"/>
<feature type="transmembrane region" description="Helical" evidence="2">
    <location>
        <begin position="652"/>
        <end position="673"/>
    </location>
</feature>
<dbReference type="Pfam" id="PF07690">
    <property type="entry name" value="MFS_1"/>
    <property type="match status" value="2"/>
</dbReference>
<feature type="compositionally biased region" description="Low complexity" evidence="1">
    <location>
        <begin position="397"/>
        <end position="420"/>
    </location>
</feature>
<dbReference type="InterPro" id="IPR036259">
    <property type="entry name" value="MFS_trans_sf"/>
</dbReference>
<feature type="transmembrane region" description="Helical" evidence="2">
    <location>
        <begin position="231"/>
        <end position="252"/>
    </location>
</feature>
<dbReference type="STRING" id="1561998.A0A1I7TRQ3"/>
<feature type="transmembrane region" description="Helical" evidence="2">
    <location>
        <begin position="589"/>
        <end position="609"/>
    </location>
</feature>
<evidence type="ECO:0000313" key="4">
    <source>
        <dbReference type="WBParaSite" id="Csp11.Scaffold629.g11107.t1"/>
    </source>
</evidence>
<feature type="region of interest" description="Disordered" evidence="1">
    <location>
        <begin position="284"/>
        <end position="322"/>
    </location>
</feature>
<feature type="region of interest" description="Disordered" evidence="1">
    <location>
        <begin position="1"/>
        <end position="60"/>
    </location>
</feature>
<dbReference type="GO" id="GO:0008028">
    <property type="term" value="F:monocarboxylic acid transmembrane transporter activity"/>
    <property type="evidence" value="ECO:0007669"/>
    <property type="project" value="TreeGrafter"/>
</dbReference>
<feature type="transmembrane region" description="Helical" evidence="2">
    <location>
        <begin position="558"/>
        <end position="577"/>
    </location>
</feature>
<dbReference type="AlphaFoldDB" id="A0A1I7TRQ3"/>
<feature type="transmembrane region" description="Helical" evidence="2">
    <location>
        <begin position="523"/>
        <end position="543"/>
    </location>
</feature>
<dbReference type="Proteomes" id="UP000095282">
    <property type="component" value="Unplaced"/>
</dbReference>
<feature type="transmembrane region" description="Helical" evidence="2">
    <location>
        <begin position="197"/>
        <end position="219"/>
    </location>
</feature>
<evidence type="ECO:0000256" key="2">
    <source>
        <dbReference type="SAM" id="Phobius"/>
    </source>
</evidence>
<keyword evidence="2" id="KW-0812">Transmembrane</keyword>
<keyword evidence="2" id="KW-1133">Transmembrane helix</keyword>
<dbReference type="PANTHER" id="PTHR11360">
    <property type="entry name" value="MONOCARBOXYLATE TRANSPORTER"/>
    <property type="match status" value="1"/>
</dbReference>
<feature type="transmembrane region" description="Helical" evidence="2">
    <location>
        <begin position="140"/>
        <end position="158"/>
    </location>
</feature>
<feature type="compositionally biased region" description="Basic and acidic residues" evidence="1">
    <location>
        <begin position="35"/>
        <end position="49"/>
    </location>
</feature>
<feature type="compositionally biased region" description="Polar residues" evidence="1">
    <location>
        <begin position="24"/>
        <end position="34"/>
    </location>
</feature>
<feature type="transmembrane region" description="Helical" evidence="2">
    <location>
        <begin position="70"/>
        <end position="97"/>
    </location>
</feature>
<keyword evidence="3" id="KW-1185">Reference proteome</keyword>
<feature type="region of interest" description="Disordered" evidence="1">
    <location>
        <begin position="396"/>
        <end position="447"/>
    </location>
</feature>
<dbReference type="eggNOG" id="KOG2504">
    <property type="taxonomic scope" value="Eukaryota"/>
</dbReference>
<dbReference type="SUPFAM" id="SSF103473">
    <property type="entry name" value="MFS general substrate transporter"/>
    <property type="match status" value="1"/>
</dbReference>
<name>A0A1I7TRQ3_9PELO</name>
<evidence type="ECO:0000313" key="3">
    <source>
        <dbReference type="Proteomes" id="UP000095282"/>
    </source>
</evidence>
<keyword evidence="2" id="KW-0472">Membrane</keyword>
<dbReference type="Gene3D" id="1.20.1250.20">
    <property type="entry name" value="MFS general substrate transporter like domains"/>
    <property type="match status" value="2"/>
</dbReference>
<feature type="transmembrane region" description="Helical" evidence="2">
    <location>
        <begin position="615"/>
        <end position="640"/>
    </location>
</feature>
<protein>
    <submittedName>
        <fullName evidence="4">MFS domain-containing protein</fullName>
    </submittedName>
</protein>